<dbReference type="Proteomes" id="UP001231189">
    <property type="component" value="Unassembled WGS sequence"/>
</dbReference>
<dbReference type="PANTHER" id="PTHR33026:SF7">
    <property type="entry name" value="OS03G0100275 PROTEIN"/>
    <property type="match status" value="1"/>
</dbReference>
<dbReference type="Pfam" id="PF04195">
    <property type="entry name" value="Transposase_28"/>
    <property type="match status" value="1"/>
</dbReference>
<dbReference type="InterPro" id="IPR007321">
    <property type="entry name" value="Transposase_28"/>
</dbReference>
<dbReference type="PANTHER" id="PTHR33026">
    <property type="entry name" value="OS06G0360600 PROTEIN"/>
    <property type="match status" value="1"/>
</dbReference>
<feature type="coiled-coil region" evidence="1">
    <location>
        <begin position="300"/>
        <end position="327"/>
    </location>
</feature>
<protein>
    <recommendedName>
        <fullName evidence="2">Transposase (putative) gypsy type domain-containing protein</fullName>
    </recommendedName>
</protein>
<evidence type="ECO:0000256" key="1">
    <source>
        <dbReference type="SAM" id="Coils"/>
    </source>
</evidence>
<feature type="domain" description="Transposase (putative) gypsy type" evidence="2">
    <location>
        <begin position="69"/>
        <end position="107"/>
    </location>
</feature>
<sequence>MGKKKGTTSSGATAGASKASLDWYASTISKREENKMRSLGLIPSAESDFRHPGSASRPKPPKGFTVMFLWQLTPNSILHLSIFITVWEAFLGIEPHWGLWRKIFYIKRHNGNEGPHMVDGVSFVVRKEINYFNFPMRESVQGWRQKWFYLWDIQASGRHSNLPPFEDVLAAVPKKSWQNTLTTEESKVADQLYEKILDLKNAEGQMMCGTEVVTLFLKRWVQPVMSRVHQLWLYTGANDKSRVSPTDFSEEDLRDEPIYATVDDVVDFADQFTRLESENVQLCKAVKTLAGQVLEAYMPTAEAQSKKTCLKDELKKLKKKMKDGQEARHKAFIEVDEKEGALHESIGNLLSTTDMPVDRMNKFRVDSMSDALTFASESSKQIQDLLTKTKGALSRFLSMMFPKLDQNKTLGEMADTFFIDSSDAIAVLKRRSCLYGAVLTFQLLMGHGLGSEMEKLSEALPVNANNCLVDLEPFKQSSLLCANRLLRLVEEYKKKDASGTAPSSSAQTSTQI</sequence>
<reference evidence="3" key="1">
    <citation type="submission" date="2023-07" db="EMBL/GenBank/DDBJ databases">
        <title>A chromosome-level genome assembly of Lolium multiflorum.</title>
        <authorList>
            <person name="Chen Y."/>
            <person name="Copetti D."/>
            <person name="Kolliker R."/>
            <person name="Studer B."/>
        </authorList>
    </citation>
    <scope>NUCLEOTIDE SEQUENCE</scope>
    <source>
        <strain evidence="3">02402/16</strain>
        <tissue evidence="3">Leaf</tissue>
    </source>
</reference>
<gene>
    <name evidence="3" type="ORF">QYE76_011457</name>
</gene>
<evidence type="ECO:0000313" key="3">
    <source>
        <dbReference type="EMBL" id="KAK1694760.1"/>
    </source>
</evidence>
<organism evidence="3 4">
    <name type="scientific">Lolium multiflorum</name>
    <name type="common">Italian ryegrass</name>
    <name type="synonym">Lolium perenne subsp. multiflorum</name>
    <dbReference type="NCBI Taxonomy" id="4521"/>
    <lineage>
        <taxon>Eukaryota</taxon>
        <taxon>Viridiplantae</taxon>
        <taxon>Streptophyta</taxon>
        <taxon>Embryophyta</taxon>
        <taxon>Tracheophyta</taxon>
        <taxon>Spermatophyta</taxon>
        <taxon>Magnoliopsida</taxon>
        <taxon>Liliopsida</taxon>
        <taxon>Poales</taxon>
        <taxon>Poaceae</taxon>
        <taxon>BOP clade</taxon>
        <taxon>Pooideae</taxon>
        <taxon>Poodae</taxon>
        <taxon>Poeae</taxon>
        <taxon>Poeae Chloroplast Group 2 (Poeae type)</taxon>
        <taxon>Loliodinae</taxon>
        <taxon>Loliinae</taxon>
        <taxon>Lolium</taxon>
    </lineage>
</organism>
<keyword evidence="4" id="KW-1185">Reference proteome</keyword>
<evidence type="ECO:0000259" key="2">
    <source>
        <dbReference type="Pfam" id="PF04195"/>
    </source>
</evidence>
<name>A0AAD8X411_LOLMU</name>
<evidence type="ECO:0000313" key="4">
    <source>
        <dbReference type="Proteomes" id="UP001231189"/>
    </source>
</evidence>
<keyword evidence="1" id="KW-0175">Coiled coil</keyword>
<accession>A0AAD8X411</accession>
<dbReference type="EMBL" id="JAUUTY010000001">
    <property type="protein sequence ID" value="KAK1694760.1"/>
    <property type="molecule type" value="Genomic_DNA"/>
</dbReference>
<dbReference type="AlphaFoldDB" id="A0AAD8X411"/>
<comment type="caution">
    <text evidence="3">The sequence shown here is derived from an EMBL/GenBank/DDBJ whole genome shotgun (WGS) entry which is preliminary data.</text>
</comment>
<proteinExistence type="predicted"/>